<feature type="domain" description="PLA2c" evidence="8">
    <location>
        <begin position="1"/>
        <end position="471"/>
    </location>
</feature>
<dbReference type="EC" id="3.1.1.5" evidence="6"/>
<sequence length="471" mass="51145">MPVIALGGSGGGYRAMVSSLGYFDACRDSGLLDCATYMAGVSGTCWALTQYYMVAECSMDALRQHLTDQITVSLTSLSALADVLTSPVAASVFSGLVRKFDSGTPLSLVDLYGTLLMSRLLTRTLDTNQPAITLSMSSQAQWIQDGNHPMPIYTAVRHEVLRQTGSTTTATDPEPESQQATAGGPAWSDRLKSWSNLLPATGGTKVDNDESPPALAASSTSAQGPSSDLSVIDPEDSDCDQASVHSVDTLQSDQTIEFLSAIGLSKTHKYQWFEFTPFEIGTAEEGVWIPAWAFGRRFAHGHSQERLPEPSVGLYLGMFGSAFCATVGHMIDEVKGILATPVYQYLEGLVRDYRQAVTTTHPIAPSCFHNPFYRLDDVPDPPQPVPDAPPNAAANEIKGQSQYDSQVTSLYNSEQLCLMDAGMNNNLPFYPLLRPERGVDVILLFDASSDIDQTPWFTRAEEFAKQQGIRR</sequence>
<dbReference type="Gene3D" id="3.40.1090.10">
    <property type="entry name" value="Cytosolic phospholipase A2 catalytic domain"/>
    <property type="match status" value="1"/>
</dbReference>
<keyword evidence="4 5" id="KW-0443">Lipid metabolism</keyword>
<keyword evidence="3 5" id="KW-0442">Lipid degradation</keyword>
<dbReference type="InterPro" id="IPR002642">
    <property type="entry name" value="LysoPLipase_cat_dom"/>
</dbReference>
<dbReference type="SUPFAM" id="SSF52151">
    <property type="entry name" value="FabD/lysophospholipase-like"/>
    <property type="match status" value="1"/>
</dbReference>
<dbReference type="GO" id="GO:0005829">
    <property type="term" value="C:cytosol"/>
    <property type="evidence" value="ECO:0007669"/>
    <property type="project" value="TreeGrafter"/>
</dbReference>
<name>A0A9W8EAG3_9FUNG</name>
<dbReference type="EMBL" id="JANBQB010001362">
    <property type="protein sequence ID" value="KAJ1971475.1"/>
    <property type="molecule type" value="Genomic_DNA"/>
</dbReference>
<dbReference type="InterPro" id="IPR016035">
    <property type="entry name" value="Acyl_Trfase/lysoPLipase"/>
</dbReference>
<evidence type="ECO:0000313" key="9">
    <source>
        <dbReference type="EMBL" id="KAJ1971475.1"/>
    </source>
</evidence>
<evidence type="ECO:0000256" key="7">
    <source>
        <dbReference type="SAM" id="MobiDB-lite"/>
    </source>
</evidence>
<dbReference type="GO" id="GO:0004622">
    <property type="term" value="F:phosphatidylcholine lysophospholipase activity"/>
    <property type="evidence" value="ECO:0007669"/>
    <property type="project" value="UniProtKB-EC"/>
</dbReference>
<feature type="region of interest" description="Disordered" evidence="7">
    <location>
        <begin position="380"/>
        <end position="400"/>
    </location>
</feature>
<proteinExistence type="inferred from homology"/>
<reference evidence="9" key="1">
    <citation type="submission" date="2022-07" db="EMBL/GenBank/DDBJ databases">
        <title>Phylogenomic reconstructions and comparative analyses of Kickxellomycotina fungi.</title>
        <authorList>
            <person name="Reynolds N.K."/>
            <person name="Stajich J.E."/>
            <person name="Barry K."/>
            <person name="Grigoriev I.V."/>
            <person name="Crous P."/>
            <person name="Smith M.E."/>
        </authorList>
    </citation>
    <scope>NUCLEOTIDE SEQUENCE</scope>
    <source>
        <strain evidence="9">RSA 567</strain>
    </source>
</reference>
<dbReference type="OrthoDB" id="6121437at2759"/>
<evidence type="ECO:0000313" key="10">
    <source>
        <dbReference type="Proteomes" id="UP001151582"/>
    </source>
</evidence>
<feature type="compositionally biased region" description="Pro residues" evidence="7">
    <location>
        <begin position="380"/>
        <end position="389"/>
    </location>
</feature>
<keyword evidence="2 5" id="KW-0378">Hydrolase</keyword>
<evidence type="ECO:0000259" key="8">
    <source>
        <dbReference type="PROSITE" id="PS51210"/>
    </source>
</evidence>
<protein>
    <recommendedName>
        <fullName evidence="6">Lysophospholipase</fullName>
        <ecNumber evidence="6">3.1.1.5</ecNumber>
    </recommendedName>
</protein>
<evidence type="ECO:0000256" key="1">
    <source>
        <dbReference type="ARBA" id="ARBA00008780"/>
    </source>
</evidence>
<dbReference type="AlphaFoldDB" id="A0A9W8EAG3"/>
<evidence type="ECO:0000256" key="6">
    <source>
        <dbReference type="RuleBase" id="RU362103"/>
    </source>
</evidence>
<dbReference type="GO" id="GO:0046475">
    <property type="term" value="P:glycerophospholipid catabolic process"/>
    <property type="evidence" value="ECO:0007669"/>
    <property type="project" value="TreeGrafter"/>
</dbReference>
<dbReference type="PANTHER" id="PTHR10728">
    <property type="entry name" value="CYTOSOLIC PHOSPHOLIPASE A2"/>
    <property type="match status" value="1"/>
</dbReference>
<dbReference type="GO" id="GO:0004623">
    <property type="term" value="F:phospholipase A2 activity"/>
    <property type="evidence" value="ECO:0007669"/>
    <property type="project" value="TreeGrafter"/>
</dbReference>
<keyword evidence="10" id="KW-1185">Reference proteome</keyword>
<feature type="non-terminal residue" evidence="9">
    <location>
        <position position="471"/>
    </location>
</feature>
<gene>
    <name evidence="9" type="ORF">H4R34_005732</name>
</gene>
<evidence type="ECO:0000256" key="5">
    <source>
        <dbReference type="PROSITE-ProRule" id="PRU00555"/>
    </source>
</evidence>
<dbReference type="Proteomes" id="UP001151582">
    <property type="component" value="Unassembled WGS sequence"/>
</dbReference>
<accession>A0A9W8EAG3</accession>
<feature type="compositionally biased region" description="Polar residues" evidence="7">
    <location>
        <begin position="165"/>
        <end position="181"/>
    </location>
</feature>
<evidence type="ECO:0000256" key="3">
    <source>
        <dbReference type="ARBA" id="ARBA00022963"/>
    </source>
</evidence>
<comment type="catalytic activity">
    <reaction evidence="6">
        <text>a 1-acyl-sn-glycero-3-phosphocholine + H2O = sn-glycerol 3-phosphocholine + a fatty acid + H(+)</text>
        <dbReference type="Rhea" id="RHEA:15177"/>
        <dbReference type="ChEBI" id="CHEBI:15377"/>
        <dbReference type="ChEBI" id="CHEBI:15378"/>
        <dbReference type="ChEBI" id="CHEBI:16870"/>
        <dbReference type="ChEBI" id="CHEBI:28868"/>
        <dbReference type="ChEBI" id="CHEBI:58168"/>
        <dbReference type="EC" id="3.1.1.5"/>
    </reaction>
</comment>
<feature type="region of interest" description="Disordered" evidence="7">
    <location>
        <begin position="198"/>
        <end position="240"/>
    </location>
</feature>
<organism evidence="9 10">
    <name type="scientific">Dimargaris verticillata</name>
    <dbReference type="NCBI Taxonomy" id="2761393"/>
    <lineage>
        <taxon>Eukaryota</taxon>
        <taxon>Fungi</taxon>
        <taxon>Fungi incertae sedis</taxon>
        <taxon>Zoopagomycota</taxon>
        <taxon>Kickxellomycotina</taxon>
        <taxon>Dimargaritomycetes</taxon>
        <taxon>Dimargaritales</taxon>
        <taxon>Dimargaritaceae</taxon>
        <taxon>Dimargaris</taxon>
    </lineage>
</organism>
<comment type="caution">
    <text evidence="9">The sequence shown here is derived from an EMBL/GenBank/DDBJ whole genome shotgun (WGS) entry which is preliminary data.</text>
</comment>
<evidence type="ECO:0000256" key="4">
    <source>
        <dbReference type="ARBA" id="ARBA00023098"/>
    </source>
</evidence>
<feature type="compositionally biased region" description="Low complexity" evidence="7">
    <location>
        <begin position="211"/>
        <end position="222"/>
    </location>
</feature>
<feature type="region of interest" description="Disordered" evidence="7">
    <location>
        <begin position="165"/>
        <end position="186"/>
    </location>
</feature>
<evidence type="ECO:0000256" key="2">
    <source>
        <dbReference type="ARBA" id="ARBA00022801"/>
    </source>
</evidence>
<comment type="similarity">
    <text evidence="1 6">Belongs to the lysophospholipase family.</text>
</comment>
<dbReference type="PANTHER" id="PTHR10728:SF40">
    <property type="entry name" value="PATATIN FAMILY PROTEIN"/>
    <property type="match status" value="1"/>
</dbReference>
<dbReference type="PROSITE" id="PS51210">
    <property type="entry name" value="PLA2C"/>
    <property type="match status" value="1"/>
</dbReference>
<dbReference type="Pfam" id="PF01735">
    <property type="entry name" value="PLA2_B"/>
    <property type="match status" value="2"/>
</dbReference>